<dbReference type="KEGG" id="mbah:HYN46_04015"/>
<evidence type="ECO:0000313" key="3">
    <source>
        <dbReference type="Proteomes" id="UP000253940"/>
    </source>
</evidence>
<keyword evidence="1" id="KW-0732">Signal</keyword>
<dbReference type="AlphaFoldDB" id="A0A345P485"/>
<feature type="signal peptide" evidence="1">
    <location>
        <begin position="1"/>
        <end position="25"/>
    </location>
</feature>
<evidence type="ECO:0000256" key="1">
    <source>
        <dbReference type="SAM" id="SignalP"/>
    </source>
</evidence>
<name>A0A345P485_9GAMM</name>
<reference evidence="2 3" key="1">
    <citation type="submission" date="2018-07" db="EMBL/GenBank/DDBJ databases">
        <title>Genome sequencing of Moraxellaceae gen. HYN0046.</title>
        <authorList>
            <person name="Kim M."/>
            <person name="Yi H."/>
        </authorList>
    </citation>
    <scope>NUCLEOTIDE SEQUENCE [LARGE SCALE GENOMIC DNA]</scope>
    <source>
        <strain evidence="2 3">HYN0046</strain>
    </source>
</reference>
<organism evidence="2 3">
    <name type="scientific">Aquirhabdus parva</name>
    <dbReference type="NCBI Taxonomy" id="2283318"/>
    <lineage>
        <taxon>Bacteria</taxon>
        <taxon>Pseudomonadati</taxon>
        <taxon>Pseudomonadota</taxon>
        <taxon>Gammaproteobacteria</taxon>
        <taxon>Moraxellales</taxon>
        <taxon>Moraxellaceae</taxon>
        <taxon>Aquirhabdus</taxon>
    </lineage>
</organism>
<dbReference type="Proteomes" id="UP000253940">
    <property type="component" value="Chromosome"/>
</dbReference>
<dbReference type="RefSeq" id="WP_114898204.1">
    <property type="nucleotide sequence ID" value="NZ_CP031222.1"/>
</dbReference>
<protein>
    <submittedName>
        <fullName evidence="2">Uncharacterized protein</fullName>
    </submittedName>
</protein>
<accession>A0A345P485</accession>
<proteinExistence type="predicted"/>
<evidence type="ECO:0000313" key="2">
    <source>
        <dbReference type="EMBL" id="AXI02094.1"/>
    </source>
</evidence>
<sequence length="131" mass="14266">MKNHLMTLRVLMTVSIMFATGYASAAPSADESSADATAVQTQAVSTVKSKAKVKTARKANDSNIAGQTDIVANVDMPMVTNILPWQEKEGKIPKDILEFSALKDSLTPTDRDRLASEIRYTAILNEPVNRK</sequence>
<keyword evidence="3" id="KW-1185">Reference proteome</keyword>
<gene>
    <name evidence="2" type="ORF">HYN46_04015</name>
</gene>
<dbReference type="EMBL" id="CP031222">
    <property type="protein sequence ID" value="AXI02094.1"/>
    <property type="molecule type" value="Genomic_DNA"/>
</dbReference>
<feature type="chain" id="PRO_5016715775" evidence="1">
    <location>
        <begin position="26"/>
        <end position="131"/>
    </location>
</feature>